<dbReference type="EC" id="2.3.2.27" evidence="4"/>
<protein>
    <recommendedName>
        <fullName evidence="4">RING-type E3 ubiquitin transferase</fullName>
        <ecNumber evidence="4">2.3.2.27</ecNumber>
    </recommendedName>
</protein>
<feature type="chain" id="PRO_5035811028" description="RING-type E3 ubiquitin transferase" evidence="15">
    <location>
        <begin position="24"/>
        <end position="188"/>
    </location>
</feature>
<gene>
    <name evidence="17" type="ORF">CIPAW_02G077300</name>
</gene>
<dbReference type="GO" id="GO:0030247">
    <property type="term" value="F:polysaccharide binding"/>
    <property type="evidence" value="ECO:0007669"/>
    <property type="project" value="InterPro"/>
</dbReference>
<keyword evidence="13" id="KW-0472">Membrane</keyword>
<evidence type="ECO:0000256" key="10">
    <source>
        <dbReference type="ARBA" id="ARBA00022786"/>
    </source>
</evidence>
<dbReference type="GO" id="GO:0008270">
    <property type="term" value="F:zinc ion binding"/>
    <property type="evidence" value="ECO:0007669"/>
    <property type="project" value="UniProtKB-KW"/>
</dbReference>
<dbReference type="EMBL" id="CM031810">
    <property type="protein sequence ID" value="KAG6664215.1"/>
    <property type="molecule type" value="Genomic_DNA"/>
</dbReference>
<evidence type="ECO:0000256" key="4">
    <source>
        <dbReference type="ARBA" id="ARBA00012483"/>
    </source>
</evidence>
<keyword evidence="18" id="KW-1185">Reference proteome</keyword>
<feature type="signal peptide" evidence="15">
    <location>
        <begin position="1"/>
        <end position="23"/>
    </location>
</feature>
<evidence type="ECO:0000256" key="7">
    <source>
        <dbReference type="ARBA" id="ARBA00022723"/>
    </source>
</evidence>
<evidence type="ECO:0000256" key="5">
    <source>
        <dbReference type="ARBA" id="ARBA00022679"/>
    </source>
</evidence>
<keyword evidence="8 15" id="KW-0732">Signal</keyword>
<dbReference type="Pfam" id="PF13947">
    <property type="entry name" value="GUB_WAK_bind"/>
    <property type="match status" value="1"/>
</dbReference>
<feature type="domain" description="Wall-associated receptor kinase galacturonan-binding" evidence="16">
    <location>
        <begin position="28"/>
        <end position="95"/>
    </location>
</feature>
<dbReference type="InterPro" id="IPR025287">
    <property type="entry name" value="WAK_GUB"/>
</dbReference>
<evidence type="ECO:0000256" key="13">
    <source>
        <dbReference type="ARBA" id="ARBA00023136"/>
    </source>
</evidence>
<evidence type="ECO:0000256" key="2">
    <source>
        <dbReference type="ARBA" id="ARBA00004167"/>
    </source>
</evidence>
<accession>A0A8T1RC73</accession>
<dbReference type="PANTHER" id="PTHR46279:SF31">
    <property type="entry name" value="RING-H2 FINGER PROTEIN ATL20-LIKE ISOFORM X1"/>
    <property type="match status" value="1"/>
</dbReference>
<comment type="caution">
    <text evidence="17">The sequence shown here is derived from an EMBL/GenBank/DDBJ whole genome shotgun (WGS) entry which is preliminary data.</text>
</comment>
<evidence type="ECO:0000256" key="11">
    <source>
        <dbReference type="ARBA" id="ARBA00022833"/>
    </source>
</evidence>
<evidence type="ECO:0000256" key="9">
    <source>
        <dbReference type="ARBA" id="ARBA00022771"/>
    </source>
</evidence>
<keyword evidence="10" id="KW-0833">Ubl conjugation pathway</keyword>
<dbReference type="GO" id="GO:0061630">
    <property type="term" value="F:ubiquitin protein ligase activity"/>
    <property type="evidence" value="ECO:0007669"/>
    <property type="project" value="UniProtKB-EC"/>
</dbReference>
<evidence type="ECO:0000256" key="15">
    <source>
        <dbReference type="SAM" id="SignalP"/>
    </source>
</evidence>
<organism evidence="17 18">
    <name type="scientific">Carya illinoinensis</name>
    <name type="common">Pecan</name>
    <dbReference type="NCBI Taxonomy" id="32201"/>
    <lineage>
        <taxon>Eukaryota</taxon>
        <taxon>Viridiplantae</taxon>
        <taxon>Streptophyta</taxon>
        <taxon>Embryophyta</taxon>
        <taxon>Tracheophyta</taxon>
        <taxon>Spermatophyta</taxon>
        <taxon>Magnoliopsida</taxon>
        <taxon>eudicotyledons</taxon>
        <taxon>Gunneridae</taxon>
        <taxon>Pentapetalae</taxon>
        <taxon>rosids</taxon>
        <taxon>fabids</taxon>
        <taxon>Fagales</taxon>
        <taxon>Juglandaceae</taxon>
        <taxon>Carya</taxon>
    </lineage>
</organism>
<keyword evidence="9" id="KW-0863">Zinc-finger</keyword>
<dbReference type="Proteomes" id="UP000811609">
    <property type="component" value="Chromosome 2"/>
</dbReference>
<dbReference type="PANTHER" id="PTHR46279">
    <property type="entry name" value="RING/U-BOX SUPERFAMILY PROTEIN"/>
    <property type="match status" value="1"/>
</dbReference>
<evidence type="ECO:0000259" key="16">
    <source>
        <dbReference type="Pfam" id="PF13947"/>
    </source>
</evidence>
<keyword evidence="6" id="KW-0812">Transmembrane</keyword>
<comment type="catalytic activity">
    <reaction evidence="1">
        <text>S-ubiquitinyl-[E2 ubiquitin-conjugating enzyme]-L-cysteine + [acceptor protein]-L-lysine = [E2 ubiquitin-conjugating enzyme]-L-cysteine + N(6)-ubiquitinyl-[acceptor protein]-L-lysine.</text>
        <dbReference type="EC" id="2.3.2.27"/>
    </reaction>
</comment>
<keyword evidence="11" id="KW-0862">Zinc</keyword>
<evidence type="ECO:0000256" key="6">
    <source>
        <dbReference type="ARBA" id="ARBA00022692"/>
    </source>
</evidence>
<name>A0A8T1RC73_CARIL</name>
<proteinExistence type="inferred from homology"/>
<comment type="pathway">
    <text evidence="3">Protein modification; protein ubiquitination.</text>
</comment>
<evidence type="ECO:0000256" key="3">
    <source>
        <dbReference type="ARBA" id="ARBA00004906"/>
    </source>
</evidence>
<evidence type="ECO:0000256" key="12">
    <source>
        <dbReference type="ARBA" id="ARBA00022989"/>
    </source>
</evidence>
<dbReference type="InterPro" id="IPR046948">
    <property type="entry name" value="ATL20-22-like"/>
</dbReference>
<keyword evidence="12" id="KW-1133">Transmembrane helix</keyword>
<dbReference type="AlphaFoldDB" id="A0A8T1RC73"/>
<comment type="subcellular location">
    <subcellularLocation>
        <location evidence="2">Membrane</location>
        <topology evidence="2">Single-pass membrane protein</topology>
    </subcellularLocation>
</comment>
<sequence length="188" mass="20866">MAAFQIFFSIFFFGFFFLPQIASSPTNCKPSSCNGTQNLPVKFPFRLNGSQAEACCYDPRFDLSCNNQNQTILTLPSSGDFVVIEISYREQWLQIGDPEQCIFKLLLHNFIIGCDLQETELEEEVPRVGNSVVVCCVLPGCSAAGSQSLLPKSTETRETNHEDIGPGTGFLIRYPDFKSVLGSHRSGF</sequence>
<comment type="similarity">
    <text evidence="14">Belongs to the RING-type zinc finger family. ATL subfamily.</text>
</comment>
<evidence type="ECO:0000256" key="1">
    <source>
        <dbReference type="ARBA" id="ARBA00000900"/>
    </source>
</evidence>
<keyword evidence="7" id="KW-0479">Metal-binding</keyword>
<keyword evidence="5" id="KW-0808">Transferase</keyword>
<reference evidence="17" key="1">
    <citation type="submission" date="2020-12" db="EMBL/GenBank/DDBJ databases">
        <title>WGS assembly of Carya illinoinensis cv. Pawnee.</title>
        <authorList>
            <person name="Platts A."/>
            <person name="Shu S."/>
            <person name="Wright S."/>
            <person name="Barry K."/>
            <person name="Edger P."/>
            <person name="Pires J.C."/>
            <person name="Schmutz J."/>
        </authorList>
    </citation>
    <scope>NUCLEOTIDE SEQUENCE</scope>
    <source>
        <tissue evidence="17">Leaf</tissue>
    </source>
</reference>
<evidence type="ECO:0000256" key="14">
    <source>
        <dbReference type="ARBA" id="ARBA00024209"/>
    </source>
</evidence>
<dbReference type="GO" id="GO:0016020">
    <property type="term" value="C:membrane"/>
    <property type="evidence" value="ECO:0007669"/>
    <property type="project" value="UniProtKB-SubCell"/>
</dbReference>
<evidence type="ECO:0000313" key="17">
    <source>
        <dbReference type="EMBL" id="KAG6664215.1"/>
    </source>
</evidence>
<evidence type="ECO:0000313" key="18">
    <source>
        <dbReference type="Proteomes" id="UP000811609"/>
    </source>
</evidence>
<evidence type="ECO:0000256" key="8">
    <source>
        <dbReference type="ARBA" id="ARBA00022729"/>
    </source>
</evidence>